<feature type="transmembrane region" description="Helical" evidence="5">
    <location>
        <begin position="224"/>
        <end position="244"/>
    </location>
</feature>
<feature type="transmembrane region" description="Helical" evidence="5">
    <location>
        <begin position="352"/>
        <end position="371"/>
    </location>
</feature>
<feature type="transmembrane region" description="Helical" evidence="5">
    <location>
        <begin position="168"/>
        <end position="188"/>
    </location>
</feature>
<feature type="transmembrane region" description="Helical" evidence="5">
    <location>
        <begin position="67"/>
        <end position="88"/>
    </location>
</feature>
<dbReference type="Pfam" id="PF03151">
    <property type="entry name" value="TPT"/>
    <property type="match status" value="1"/>
</dbReference>
<feature type="transmembrane region" description="Helical" evidence="5">
    <location>
        <begin position="324"/>
        <end position="346"/>
    </location>
</feature>
<evidence type="ECO:0000256" key="5">
    <source>
        <dbReference type="SAM" id="Phobius"/>
    </source>
</evidence>
<dbReference type="InterPro" id="IPR050186">
    <property type="entry name" value="TPT_transporter"/>
</dbReference>
<feature type="domain" description="Sugar phosphate transporter" evidence="6">
    <location>
        <begin position="72"/>
        <end position="369"/>
    </location>
</feature>
<dbReference type="SUPFAM" id="SSF103481">
    <property type="entry name" value="Multidrug resistance efflux transporter EmrE"/>
    <property type="match status" value="1"/>
</dbReference>
<evidence type="ECO:0000259" key="6">
    <source>
        <dbReference type="Pfam" id="PF03151"/>
    </source>
</evidence>
<name>A0AAD5Y1M1_9FUNG</name>
<dbReference type="GO" id="GO:0016020">
    <property type="term" value="C:membrane"/>
    <property type="evidence" value="ECO:0007669"/>
    <property type="project" value="UniProtKB-SubCell"/>
</dbReference>
<keyword evidence="4 5" id="KW-0472">Membrane</keyword>
<reference evidence="7" key="1">
    <citation type="submission" date="2020-05" db="EMBL/GenBank/DDBJ databases">
        <title>Phylogenomic resolution of chytrid fungi.</title>
        <authorList>
            <person name="Stajich J.E."/>
            <person name="Amses K."/>
            <person name="Simmons R."/>
            <person name="Seto K."/>
            <person name="Myers J."/>
            <person name="Bonds A."/>
            <person name="Quandt C.A."/>
            <person name="Barry K."/>
            <person name="Liu P."/>
            <person name="Grigoriev I."/>
            <person name="Longcore J.E."/>
            <person name="James T.Y."/>
        </authorList>
    </citation>
    <scope>NUCLEOTIDE SEQUENCE</scope>
    <source>
        <strain evidence="7">JEL0476</strain>
    </source>
</reference>
<feature type="transmembrane region" description="Helical" evidence="5">
    <location>
        <begin position="287"/>
        <end position="312"/>
    </location>
</feature>
<dbReference type="InterPro" id="IPR037185">
    <property type="entry name" value="EmrE-like"/>
</dbReference>
<keyword evidence="3 5" id="KW-1133">Transmembrane helix</keyword>
<comment type="caution">
    <text evidence="7">The sequence shown here is derived from an EMBL/GenBank/DDBJ whole genome shotgun (WGS) entry which is preliminary data.</text>
</comment>
<organism evidence="7 8">
    <name type="scientific">Clydaea vesicula</name>
    <dbReference type="NCBI Taxonomy" id="447962"/>
    <lineage>
        <taxon>Eukaryota</taxon>
        <taxon>Fungi</taxon>
        <taxon>Fungi incertae sedis</taxon>
        <taxon>Chytridiomycota</taxon>
        <taxon>Chytridiomycota incertae sedis</taxon>
        <taxon>Chytridiomycetes</taxon>
        <taxon>Lobulomycetales</taxon>
        <taxon>Lobulomycetaceae</taxon>
        <taxon>Clydaea</taxon>
    </lineage>
</organism>
<gene>
    <name evidence="7" type="primary">CAS42</name>
    <name evidence="7" type="ORF">HK099_001989</name>
</gene>
<feature type="transmembrane region" description="Helical" evidence="5">
    <location>
        <begin position="195"/>
        <end position="212"/>
    </location>
</feature>
<protein>
    <submittedName>
        <fullName evidence="7">Triose-phosphate Transporter</fullName>
    </submittedName>
</protein>
<keyword evidence="8" id="KW-1185">Reference proteome</keyword>
<evidence type="ECO:0000256" key="4">
    <source>
        <dbReference type="ARBA" id="ARBA00023136"/>
    </source>
</evidence>
<sequence>MSRRSSIFKMEEDTDFSFLPQDHAGNTTEFFHELDDLSEIQLQTPINSPQNQFTIPKVSFTKTYKKTAVTAFLLMISWFTSSLGLSVYNKWLFSKNHFNFPYPLFTTCSHNIIQFCLSWFVLQIFLPNLKPTAKLSFKEYLKNVFPAGLATGLDIGFSNASFRFITLTFYTMVKSGAPVFVLLFAFLFKLEKINCKLIICIGVICFGVLLMVTDKTNFNINGYLLVQAATILSGLRWALIQILLKNSDLGMTNPFATNLYLTPIMAVTLLISSIMAEGLYTIFSSHFFQSITSILTILGVIFFGGVLAFIMLLVEYQLISTTSVVTFSIAGILKEVLTISTSHIVFQDSFSFTAAVGLIVSIVGIAAYNYIRINDLYQKHQSEVIELEENQAFISTNNFLTNDITPAGEEEEELLIYKTEN</sequence>
<evidence type="ECO:0000256" key="1">
    <source>
        <dbReference type="ARBA" id="ARBA00004141"/>
    </source>
</evidence>
<dbReference type="Proteomes" id="UP001211065">
    <property type="component" value="Unassembled WGS sequence"/>
</dbReference>
<proteinExistence type="predicted"/>
<evidence type="ECO:0000313" key="7">
    <source>
        <dbReference type="EMBL" id="KAJ3222723.1"/>
    </source>
</evidence>
<comment type="subcellular location">
    <subcellularLocation>
        <location evidence="1">Membrane</location>
        <topology evidence="1">Multi-pass membrane protein</topology>
    </subcellularLocation>
</comment>
<evidence type="ECO:0000313" key="8">
    <source>
        <dbReference type="Proteomes" id="UP001211065"/>
    </source>
</evidence>
<accession>A0AAD5Y1M1</accession>
<keyword evidence="2 5" id="KW-0812">Transmembrane</keyword>
<dbReference type="EMBL" id="JADGJW010000162">
    <property type="protein sequence ID" value="KAJ3222723.1"/>
    <property type="molecule type" value="Genomic_DNA"/>
</dbReference>
<feature type="transmembrane region" description="Helical" evidence="5">
    <location>
        <begin position="256"/>
        <end position="275"/>
    </location>
</feature>
<dbReference type="AlphaFoldDB" id="A0AAD5Y1M1"/>
<dbReference type="InterPro" id="IPR004853">
    <property type="entry name" value="Sugar_P_trans_dom"/>
</dbReference>
<dbReference type="PANTHER" id="PTHR11132">
    <property type="entry name" value="SOLUTE CARRIER FAMILY 35"/>
    <property type="match status" value="1"/>
</dbReference>
<evidence type="ECO:0000256" key="3">
    <source>
        <dbReference type="ARBA" id="ARBA00022989"/>
    </source>
</evidence>
<evidence type="ECO:0000256" key="2">
    <source>
        <dbReference type="ARBA" id="ARBA00022692"/>
    </source>
</evidence>